<keyword evidence="8" id="KW-1185">Reference proteome</keyword>
<sequence>MARSEKARSRRAPLGWWRSRTAGRGRDRGFVEAGVAAAGGLLVVGAVVGNGVAAALIDMSDGQTWLADDDGRVVQINPATGQPERRLIIGEPGSELEVSQRDGQLIVTELTTGMITAVDLASLVASGARGVDPDTEVLVGGGQVVLVDLEPGTVRAVDPLTLTDLGRPFRTDDLADAVIDDEGSVWIIGIDGTLTELDYSADAAEFVTSVSRPVAGAGPQSRLVPHAAGVTVFAPDQGSVVQAGAGRDLAVSVAALEGTVAEADFAPADLVPASAEDLGRVFLLADGRILNVDVGALGCERPGSPAVFAGKVYVPCLGTGRVIVLDSGGARAGADIVVPGGGDPTLVVDDGRLYVSTPADGRIVVVQPDGSTQMVDVAAAEVPVQDVDRPTPVRPTVPVVAPPVNVPPNTPTPPVNTPPGVPNPPETPDDPTPPDTPGTDPTNNPGGGDDSDDDGTGGNSNDADKAPSGVAAQLRADGTVALTWTPPVTTPETVRVTGSDGVTDREVAPDATSLDVPGLSCGSMITLTVTATHADGSTGVGSTEIRTADCATGVNPADLAPTDVQASLRADESVRVTWTAPVETPNEIRVTSSDGTANEVLAAGATTVDLAGLTCGRTLTFTVTAHHDGGISGTDSATAATVDCPVDPADLAPTGASAALRADESVRVSWTAPVVAPNDYRVTSSDGAASQMVAAGATSVDLPGLTCGRTLTFTITANHEGGQTGQANASARTADCPTTPPPTVEATAPTNVTATLNGNNTVTVSWTAASSGADEYRVSPNGGAATSVTGTSATLTLASGTYTFTVTTQLDATSATSAASNAVTVAGAPGAPGTPAIGGVTNDGSRVQANASWAAAPANGAAVTYTVTYTGGSLTTTNTSTPITINCSGASPCAAGGTLTVTVTPSNAIGTGPASSSSASVPAPPPPPPANGDSVVSRIQWSEPGLYDENIPFSVWVSAPAGWAAHTGTCTLYVSGPGINDSRVIACNSGGSVYGNAARGMATITAYVVATGAGVNATSATVSEQLPSRGDWAHCTLSPRICTQPNTFDPDDPDVEVTPIPWTPPEVPSPPVLAAGFGLLGAAGLLRTQRRLADVPTLTTTDGAAPTPAATAVVHERPDSTGDQPR</sequence>
<keyword evidence="3" id="KW-0119">Carbohydrate metabolism</keyword>
<name>A0ABY2E0N8_9MICO</name>
<gene>
    <name evidence="7" type="ORF">EXU48_15135</name>
</gene>
<keyword evidence="5" id="KW-0472">Membrane</keyword>
<dbReference type="Gene3D" id="2.60.40.10">
    <property type="entry name" value="Immunoglobulins"/>
    <property type="match status" value="4"/>
</dbReference>
<feature type="domain" description="Fibronectin type-III" evidence="6">
    <location>
        <begin position="652"/>
        <end position="742"/>
    </location>
</feature>
<dbReference type="SUPFAM" id="SSF49265">
    <property type="entry name" value="Fibronectin type III"/>
    <property type="match status" value="3"/>
</dbReference>
<dbReference type="Proteomes" id="UP000504882">
    <property type="component" value="Unassembled WGS sequence"/>
</dbReference>
<accession>A0ABY2E0N8</accession>
<dbReference type="PROSITE" id="PS50853">
    <property type="entry name" value="FN3"/>
    <property type="match status" value="3"/>
</dbReference>
<keyword evidence="3" id="KW-0624">Polysaccharide degradation</keyword>
<keyword evidence="5" id="KW-0812">Transmembrane</keyword>
<feature type="compositionally biased region" description="Basic and acidic residues" evidence="4">
    <location>
        <begin position="1114"/>
        <end position="1126"/>
    </location>
</feature>
<dbReference type="InterPro" id="IPR013783">
    <property type="entry name" value="Ig-like_fold"/>
</dbReference>
<keyword evidence="1" id="KW-0677">Repeat</keyword>
<evidence type="ECO:0000256" key="2">
    <source>
        <dbReference type="ARBA" id="ARBA00023295"/>
    </source>
</evidence>
<dbReference type="EMBL" id="SMNA01000007">
    <property type="protein sequence ID" value="TDE91491.1"/>
    <property type="molecule type" value="Genomic_DNA"/>
</dbReference>
<feature type="compositionally biased region" description="Low complexity" evidence="4">
    <location>
        <begin position="1097"/>
        <end position="1112"/>
    </location>
</feature>
<protein>
    <recommendedName>
        <fullName evidence="6">Fibronectin type-III domain-containing protein</fullName>
    </recommendedName>
</protein>
<dbReference type="PANTHER" id="PTHR46708">
    <property type="entry name" value="TENASCIN"/>
    <property type="match status" value="1"/>
</dbReference>
<proteinExistence type="predicted"/>
<feature type="compositionally biased region" description="Low complexity" evidence="4">
    <location>
        <begin position="483"/>
        <end position="497"/>
    </location>
</feature>
<feature type="domain" description="Fibronectin type-III" evidence="6">
    <location>
        <begin position="560"/>
        <end position="647"/>
    </location>
</feature>
<organism evidence="7 8">
    <name type="scientific">Occultella glacieicola</name>
    <dbReference type="NCBI Taxonomy" id="2518684"/>
    <lineage>
        <taxon>Bacteria</taxon>
        <taxon>Bacillati</taxon>
        <taxon>Actinomycetota</taxon>
        <taxon>Actinomycetes</taxon>
        <taxon>Micrococcales</taxon>
        <taxon>Ruaniaceae</taxon>
        <taxon>Occultella</taxon>
    </lineage>
</organism>
<dbReference type="InterPro" id="IPR036116">
    <property type="entry name" value="FN3_sf"/>
</dbReference>
<dbReference type="InterPro" id="IPR050991">
    <property type="entry name" value="ECM_Regulatory_Proteins"/>
</dbReference>
<dbReference type="CDD" id="cd00063">
    <property type="entry name" value="FN3"/>
    <property type="match status" value="2"/>
</dbReference>
<dbReference type="RefSeq" id="WP_133108524.1">
    <property type="nucleotide sequence ID" value="NZ_SMNA01000007.1"/>
</dbReference>
<dbReference type="InterPro" id="IPR003961">
    <property type="entry name" value="FN3_dom"/>
</dbReference>
<feature type="region of interest" description="Disordered" evidence="4">
    <location>
        <begin position="910"/>
        <end position="935"/>
    </location>
</feature>
<dbReference type="PANTHER" id="PTHR46708:SF2">
    <property type="entry name" value="FIBRONECTIN TYPE-III DOMAIN-CONTAINING PROTEIN"/>
    <property type="match status" value="1"/>
</dbReference>
<evidence type="ECO:0000256" key="3">
    <source>
        <dbReference type="ARBA" id="ARBA00023326"/>
    </source>
</evidence>
<feature type="transmembrane region" description="Helical" evidence="5">
    <location>
        <begin position="30"/>
        <end position="57"/>
    </location>
</feature>
<feature type="region of interest" description="Disordered" evidence="4">
    <location>
        <begin position="1097"/>
        <end position="1126"/>
    </location>
</feature>
<reference evidence="7 8" key="1">
    <citation type="submission" date="2019-03" db="EMBL/GenBank/DDBJ databases">
        <title>Genomic features of bacteria from cold environments.</title>
        <authorList>
            <person name="Shen L."/>
        </authorList>
    </citation>
    <scope>NUCLEOTIDE SEQUENCE [LARGE SCALE GENOMIC DNA]</scope>
    <source>
        <strain evidence="8">T3246-1</strain>
    </source>
</reference>
<dbReference type="SUPFAM" id="SSF63825">
    <property type="entry name" value="YWTD domain"/>
    <property type="match status" value="1"/>
</dbReference>
<dbReference type="SMART" id="SM00060">
    <property type="entry name" value="FN3"/>
    <property type="match status" value="5"/>
</dbReference>
<keyword evidence="2" id="KW-0378">Hydrolase</keyword>
<feature type="region of interest" description="Disordered" evidence="4">
    <location>
        <begin position="481"/>
        <end position="515"/>
    </location>
</feature>
<feature type="region of interest" description="Disordered" evidence="4">
    <location>
        <begin position="386"/>
        <end position="468"/>
    </location>
</feature>
<comment type="caution">
    <text evidence="7">The sequence shown here is derived from an EMBL/GenBank/DDBJ whole genome shotgun (WGS) entry which is preliminary data.</text>
</comment>
<evidence type="ECO:0000313" key="8">
    <source>
        <dbReference type="Proteomes" id="UP000504882"/>
    </source>
</evidence>
<keyword evidence="2" id="KW-0326">Glycosidase</keyword>
<keyword evidence="5" id="KW-1133">Transmembrane helix</keyword>
<evidence type="ECO:0000256" key="5">
    <source>
        <dbReference type="SAM" id="Phobius"/>
    </source>
</evidence>
<feature type="compositionally biased region" description="Pro residues" evidence="4">
    <location>
        <begin position="392"/>
        <end position="436"/>
    </location>
</feature>
<feature type="domain" description="Fibronectin type-III" evidence="6">
    <location>
        <begin position="466"/>
        <end position="553"/>
    </location>
</feature>
<evidence type="ECO:0000256" key="4">
    <source>
        <dbReference type="SAM" id="MobiDB-lite"/>
    </source>
</evidence>
<evidence type="ECO:0000313" key="7">
    <source>
        <dbReference type="EMBL" id="TDE91491.1"/>
    </source>
</evidence>
<evidence type="ECO:0000256" key="1">
    <source>
        <dbReference type="ARBA" id="ARBA00022737"/>
    </source>
</evidence>
<evidence type="ECO:0000259" key="6">
    <source>
        <dbReference type="PROSITE" id="PS50853"/>
    </source>
</evidence>